<dbReference type="RefSeq" id="WP_061150742.1">
    <property type="nucleotide sequence ID" value="NZ_FCOM02000045.1"/>
</dbReference>
<dbReference type="Proteomes" id="UP000055019">
    <property type="component" value="Unassembled WGS sequence"/>
</dbReference>
<dbReference type="PANTHER" id="PTHR43677">
    <property type="entry name" value="SHORT-CHAIN DEHYDROGENASE/REDUCTASE"/>
    <property type="match status" value="1"/>
</dbReference>
<dbReference type="AlphaFoldDB" id="A0A158KQ60"/>
<organism evidence="2 3">
    <name type="scientific">Caballeronia arvi</name>
    <dbReference type="NCBI Taxonomy" id="1777135"/>
    <lineage>
        <taxon>Bacteria</taxon>
        <taxon>Pseudomonadati</taxon>
        <taxon>Pseudomonadota</taxon>
        <taxon>Betaproteobacteria</taxon>
        <taxon>Burkholderiales</taxon>
        <taxon>Burkholderiaceae</taxon>
        <taxon>Caballeronia</taxon>
    </lineage>
</organism>
<comment type="caution">
    <text evidence="2">The sequence shown here is derived from an EMBL/GenBank/DDBJ whole genome shotgun (WGS) entry which is preliminary data.</text>
</comment>
<feature type="domain" description="Enoyl reductase (ER)" evidence="1">
    <location>
        <begin position="20"/>
        <end position="328"/>
    </location>
</feature>
<dbReference type="InterPro" id="IPR013154">
    <property type="entry name" value="ADH-like_N"/>
</dbReference>
<name>A0A158KQ60_9BURK</name>
<evidence type="ECO:0000259" key="1">
    <source>
        <dbReference type="SMART" id="SM00829"/>
    </source>
</evidence>
<dbReference type="PANTHER" id="PTHR43677:SF1">
    <property type="entry name" value="ACRYLYL-COA REDUCTASE ACUI-RELATED"/>
    <property type="match status" value="1"/>
</dbReference>
<dbReference type="GO" id="GO:0043957">
    <property type="term" value="F:acryloyl-CoA reductase (NADPH) activity"/>
    <property type="evidence" value="ECO:0007669"/>
    <property type="project" value="TreeGrafter"/>
</dbReference>
<evidence type="ECO:0000313" key="2">
    <source>
        <dbReference type="EMBL" id="SAL83214.1"/>
    </source>
</evidence>
<dbReference type="CDD" id="cd08288">
    <property type="entry name" value="MDR_yhdh"/>
    <property type="match status" value="1"/>
</dbReference>
<sequence>MTGQTFNAMMLREEDKKTKAAIEKLSFDSLPGEDTLVKIEYSTINFKDALAVTGKGKIVKTWPLVPGIDFSGEVVETSNPNLRAGQKVVLTGWSVGEKYWGGYSQYQRVRGEWLVPLPEGLTTRQAMMIGTAGFTGMLCVNALESAGVTPASGPVLVTGAAGGVGSVAVAVLDKLGYEVFALAGNEEKHEYVKGLGAKAFVDGPQWADAPRALEAQKWAAAIDTVGSKVLARVLAEMNYNGVVAACGLAGGADLPTTVMPFILRGVKLIGVDSVMLPSKDRIKAWNRIVIDLPAALLDGITAQTVRLEDVGPAAEAMLAGRLKGRVLVDVN</sequence>
<protein>
    <submittedName>
        <fullName evidence="2">Quinone oxidoreductase</fullName>
    </submittedName>
</protein>
<dbReference type="Gene3D" id="3.90.180.10">
    <property type="entry name" value="Medium-chain alcohol dehydrogenases, catalytic domain"/>
    <property type="match status" value="1"/>
</dbReference>
<dbReference type="InterPro" id="IPR036291">
    <property type="entry name" value="NAD(P)-bd_dom_sf"/>
</dbReference>
<dbReference type="SUPFAM" id="SSF51735">
    <property type="entry name" value="NAD(P)-binding Rossmann-fold domains"/>
    <property type="match status" value="1"/>
</dbReference>
<dbReference type="Pfam" id="PF00107">
    <property type="entry name" value="ADH_zinc_N"/>
    <property type="match status" value="1"/>
</dbReference>
<dbReference type="InterPro" id="IPR014188">
    <property type="entry name" value="Acrylyl-CoA_reductase_AcuI"/>
</dbReference>
<dbReference type="Gene3D" id="3.40.50.720">
    <property type="entry name" value="NAD(P)-binding Rossmann-like Domain"/>
    <property type="match status" value="1"/>
</dbReference>
<dbReference type="OrthoDB" id="9782155at2"/>
<gene>
    <name evidence="2" type="ORF">AWB74_06529</name>
</gene>
<dbReference type="EMBL" id="FCOM02000045">
    <property type="protein sequence ID" value="SAL83214.1"/>
    <property type="molecule type" value="Genomic_DNA"/>
</dbReference>
<dbReference type="SUPFAM" id="SSF50129">
    <property type="entry name" value="GroES-like"/>
    <property type="match status" value="1"/>
</dbReference>
<dbReference type="InterPro" id="IPR051397">
    <property type="entry name" value="Zn-ADH-like_protein"/>
</dbReference>
<dbReference type="SMART" id="SM00829">
    <property type="entry name" value="PKS_ER"/>
    <property type="match status" value="1"/>
</dbReference>
<keyword evidence="3" id="KW-1185">Reference proteome</keyword>
<dbReference type="InterPro" id="IPR013149">
    <property type="entry name" value="ADH-like_C"/>
</dbReference>
<dbReference type="InterPro" id="IPR020843">
    <property type="entry name" value="ER"/>
</dbReference>
<dbReference type="NCBIfam" id="TIGR02823">
    <property type="entry name" value="oxido_YhdH"/>
    <property type="match status" value="1"/>
</dbReference>
<evidence type="ECO:0000313" key="3">
    <source>
        <dbReference type="Proteomes" id="UP000055019"/>
    </source>
</evidence>
<dbReference type="Pfam" id="PF08240">
    <property type="entry name" value="ADH_N"/>
    <property type="match status" value="1"/>
</dbReference>
<proteinExistence type="predicted"/>
<accession>A0A158KQ60</accession>
<reference evidence="2" key="1">
    <citation type="submission" date="2016-01" db="EMBL/GenBank/DDBJ databases">
        <authorList>
            <person name="Peeters C."/>
        </authorList>
    </citation>
    <scope>NUCLEOTIDE SEQUENCE [LARGE SCALE GENOMIC DNA]</scope>
    <source>
        <strain evidence="2">LMG 29317</strain>
    </source>
</reference>
<dbReference type="InterPro" id="IPR011032">
    <property type="entry name" value="GroES-like_sf"/>
</dbReference>